<name>A0A9R1CAT4_9BACT</name>
<evidence type="ECO:0000313" key="3">
    <source>
        <dbReference type="EMBL" id="GJG59109.1"/>
    </source>
</evidence>
<dbReference type="PRINTS" id="PR00038">
    <property type="entry name" value="HTHLUXR"/>
</dbReference>
<keyword evidence="1" id="KW-0812">Transmembrane</keyword>
<dbReference type="GeneID" id="72466852"/>
<dbReference type="GO" id="GO:0003677">
    <property type="term" value="F:DNA binding"/>
    <property type="evidence" value="ECO:0007669"/>
    <property type="project" value="InterPro"/>
</dbReference>
<keyword evidence="1" id="KW-1133">Transmembrane helix</keyword>
<dbReference type="Proteomes" id="UP000825483">
    <property type="component" value="Unassembled WGS sequence"/>
</dbReference>
<dbReference type="Pfam" id="PF00196">
    <property type="entry name" value="GerE"/>
    <property type="match status" value="1"/>
</dbReference>
<dbReference type="PROSITE" id="PS50043">
    <property type="entry name" value="HTH_LUXR_2"/>
    <property type="match status" value="1"/>
</dbReference>
<protein>
    <recommendedName>
        <fullName evidence="2">HTH luxR-type domain-containing protein</fullName>
    </recommendedName>
</protein>
<accession>A0A9R1CAT4</accession>
<feature type="transmembrane region" description="Helical" evidence="1">
    <location>
        <begin position="76"/>
        <end position="95"/>
    </location>
</feature>
<dbReference type="EMBL" id="BPUB01000002">
    <property type="protein sequence ID" value="GJG59109.1"/>
    <property type="molecule type" value="Genomic_DNA"/>
</dbReference>
<comment type="caution">
    <text evidence="3">The sequence shown here is derived from an EMBL/GenBank/DDBJ whole genome shotgun (WGS) entry which is preliminary data.</text>
</comment>
<sequence length="116" mass="13547">MDRLSETELVIAEKYCHGLTDKEVADQLGKPVWTIRTHKKHIHAKLGISTTHELVLYMVARKNDKDWDIKELRKQGLAAVMCILVLFHLMIFDKVEFCRISRRARVEFVTRRADNG</sequence>
<dbReference type="GO" id="GO:0006355">
    <property type="term" value="P:regulation of DNA-templated transcription"/>
    <property type="evidence" value="ECO:0007669"/>
    <property type="project" value="InterPro"/>
</dbReference>
<evidence type="ECO:0000313" key="4">
    <source>
        <dbReference type="Proteomes" id="UP000825483"/>
    </source>
</evidence>
<feature type="domain" description="HTH luxR-type" evidence="2">
    <location>
        <begin position="1"/>
        <end position="62"/>
    </location>
</feature>
<dbReference type="SMART" id="SM00421">
    <property type="entry name" value="HTH_LUXR"/>
    <property type="match status" value="1"/>
</dbReference>
<gene>
    <name evidence="3" type="ORF">PRLR5076_19600</name>
</gene>
<dbReference type="AlphaFoldDB" id="A0A9R1CAT4"/>
<keyword evidence="4" id="KW-1185">Reference proteome</keyword>
<proteinExistence type="predicted"/>
<evidence type="ECO:0000256" key="1">
    <source>
        <dbReference type="SAM" id="Phobius"/>
    </source>
</evidence>
<organism evidence="3 4">
    <name type="scientific">Prevotella lacticifex</name>
    <dbReference type="NCBI Taxonomy" id="2854755"/>
    <lineage>
        <taxon>Bacteria</taxon>
        <taxon>Pseudomonadati</taxon>
        <taxon>Bacteroidota</taxon>
        <taxon>Bacteroidia</taxon>
        <taxon>Bacteroidales</taxon>
        <taxon>Prevotellaceae</taxon>
        <taxon>Prevotella</taxon>
    </lineage>
</organism>
<dbReference type="InterPro" id="IPR036388">
    <property type="entry name" value="WH-like_DNA-bd_sf"/>
</dbReference>
<dbReference type="RefSeq" id="WP_223928882.1">
    <property type="nucleotide sequence ID" value="NZ_BPTU01000001.1"/>
</dbReference>
<reference evidence="3" key="1">
    <citation type="journal article" date="2022" name="Int. J. Syst. Evol. Microbiol.">
        <title>Prevotella lacticifex sp. nov., isolated from the rumen of cows.</title>
        <authorList>
            <person name="Shinkai T."/>
            <person name="Ikeyama N."/>
            <person name="Kumagai M."/>
            <person name="Ohmori H."/>
            <person name="Sakamoto M."/>
            <person name="Ohkuma M."/>
            <person name="Mitsumori M."/>
        </authorList>
    </citation>
    <scope>NUCLEOTIDE SEQUENCE</scope>
    <source>
        <strain evidence="3">R5076</strain>
    </source>
</reference>
<dbReference type="SUPFAM" id="SSF46894">
    <property type="entry name" value="C-terminal effector domain of the bipartite response regulators"/>
    <property type="match status" value="1"/>
</dbReference>
<evidence type="ECO:0000259" key="2">
    <source>
        <dbReference type="PROSITE" id="PS50043"/>
    </source>
</evidence>
<dbReference type="InterPro" id="IPR000792">
    <property type="entry name" value="Tscrpt_reg_LuxR_C"/>
</dbReference>
<keyword evidence="1" id="KW-0472">Membrane</keyword>
<dbReference type="InterPro" id="IPR016032">
    <property type="entry name" value="Sig_transdc_resp-reg_C-effctor"/>
</dbReference>
<dbReference type="Gene3D" id="1.10.10.10">
    <property type="entry name" value="Winged helix-like DNA-binding domain superfamily/Winged helix DNA-binding domain"/>
    <property type="match status" value="1"/>
</dbReference>